<keyword evidence="3" id="KW-1185">Reference proteome</keyword>
<organism evidence="2 3">
    <name type="scientific">Gnathostoma spinigerum</name>
    <dbReference type="NCBI Taxonomy" id="75299"/>
    <lineage>
        <taxon>Eukaryota</taxon>
        <taxon>Metazoa</taxon>
        <taxon>Ecdysozoa</taxon>
        <taxon>Nematoda</taxon>
        <taxon>Chromadorea</taxon>
        <taxon>Rhabditida</taxon>
        <taxon>Spirurina</taxon>
        <taxon>Gnathostomatomorpha</taxon>
        <taxon>Gnathostomatoidea</taxon>
        <taxon>Gnathostomatidae</taxon>
        <taxon>Gnathostoma</taxon>
    </lineage>
</organism>
<evidence type="ECO:0000256" key="1">
    <source>
        <dbReference type="SAM" id="MobiDB-lite"/>
    </source>
</evidence>
<feature type="region of interest" description="Disordered" evidence="1">
    <location>
        <begin position="110"/>
        <end position="130"/>
    </location>
</feature>
<evidence type="ECO:0000313" key="3">
    <source>
        <dbReference type="Proteomes" id="UP001608902"/>
    </source>
</evidence>
<dbReference type="EMBL" id="JBGFUD010000040">
    <property type="protein sequence ID" value="MFH4973455.1"/>
    <property type="molecule type" value="Genomic_DNA"/>
</dbReference>
<name>A0ABD6EAX5_9BILA</name>
<reference evidence="2 3" key="1">
    <citation type="submission" date="2024-08" db="EMBL/GenBank/DDBJ databases">
        <title>Gnathostoma spinigerum genome.</title>
        <authorList>
            <person name="Gonzalez-Bertolin B."/>
            <person name="Monzon S."/>
            <person name="Zaballos A."/>
            <person name="Jimenez P."/>
            <person name="Dekumyoy P."/>
            <person name="Varona S."/>
            <person name="Cuesta I."/>
            <person name="Sumanam S."/>
            <person name="Adisakwattana P."/>
            <person name="Gasser R.B."/>
            <person name="Hernandez-Gonzalez A."/>
            <person name="Young N.D."/>
            <person name="Perteguer M.J."/>
        </authorList>
    </citation>
    <scope>NUCLEOTIDE SEQUENCE [LARGE SCALE GENOMIC DNA]</scope>
    <source>
        <strain evidence="2">AL3</strain>
        <tissue evidence="2">Liver</tissue>
    </source>
</reference>
<accession>A0ABD6EAX5</accession>
<evidence type="ECO:0000313" key="2">
    <source>
        <dbReference type="EMBL" id="MFH4973455.1"/>
    </source>
</evidence>
<dbReference type="Proteomes" id="UP001608902">
    <property type="component" value="Unassembled WGS sequence"/>
</dbReference>
<protein>
    <submittedName>
        <fullName evidence="2">Uncharacterized protein</fullName>
    </submittedName>
</protein>
<dbReference type="AlphaFoldDB" id="A0ABD6EAX5"/>
<proteinExistence type="predicted"/>
<gene>
    <name evidence="2" type="ORF">AB6A40_000164</name>
</gene>
<sequence length="139" mass="15436">MRYGKVYFYDRMGNRVTERSDKLEEAEFAKLDQPKHRLTPLSESSAGLRRSIQFGVIPDRPIPTEINDDASIPSYINGKEAGTLESPQALDDVVDSDLIMGHLLPQSPYVAAGNDTNGTPLHNPKSPPEKTVCFLLLPR</sequence>
<comment type="caution">
    <text evidence="2">The sequence shown here is derived from an EMBL/GenBank/DDBJ whole genome shotgun (WGS) entry which is preliminary data.</text>
</comment>